<name>A0A0W0TQX7_LEGER</name>
<dbReference type="Proteomes" id="UP000054773">
    <property type="component" value="Unassembled WGS sequence"/>
</dbReference>
<proteinExistence type="predicted"/>
<reference evidence="2 3" key="1">
    <citation type="submission" date="2015-11" db="EMBL/GenBank/DDBJ databases">
        <title>Genomic analysis of 38 Legionella species identifies large and diverse effector repertoires.</title>
        <authorList>
            <person name="Burstein D."/>
            <person name="Amaro F."/>
            <person name="Zusman T."/>
            <person name="Lifshitz Z."/>
            <person name="Cohen O."/>
            <person name="Gilbert J.A."/>
            <person name="Pupko T."/>
            <person name="Shuman H.A."/>
            <person name="Segal G."/>
        </authorList>
    </citation>
    <scope>NUCLEOTIDE SEQUENCE [LARGE SCALE GENOMIC DNA]</scope>
    <source>
        <strain evidence="2 3">SE-32A-C8</strain>
    </source>
</reference>
<dbReference type="Pfam" id="PF08808">
    <property type="entry name" value="RES"/>
    <property type="match status" value="1"/>
</dbReference>
<gene>
    <name evidence="2" type="ORF">Lery_0980</name>
</gene>
<dbReference type="SMART" id="SM00953">
    <property type="entry name" value="RES"/>
    <property type="match status" value="1"/>
</dbReference>
<keyword evidence="3" id="KW-1185">Reference proteome</keyword>
<dbReference type="STRING" id="448.Lery_0980"/>
<dbReference type="PATRIC" id="fig|448.7.peg.1028"/>
<sequence>MIPFINTLKKTAFASQRCYRLIPSKFPPISLFEDVADAEAFDALYKVQSLTNPRIQDEVGNLNGLPAHERVFGTAGSGFIMAAFTHTNPDGSRFSNGDYGIFYAAEQLETAIAETVYHRQRFLRYTHEPAQDIDMRSLVAEFNANLYDLLPFDPQTHPVYHRTDYQFGQGLGAAVKELGDDGLVYHSVRGQGTNFALFRPKTLINCKQGSHYTYAWDGGQINAVYKKTLKKTTFNREAVPL</sequence>
<organism evidence="2 3">
    <name type="scientific">Legionella erythra</name>
    <dbReference type="NCBI Taxonomy" id="448"/>
    <lineage>
        <taxon>Bacteria</taxon>
        <taxon>Pseudomonadati</taxon>
        <taxon>Pseudomonadota</taxon>
        <taxon>Gammaproteobacteria</taxon>
        <taxon>Legionellales</taxon>
        <taxon>Legionellaceae</taxon>
        <taxon>Legionella</taxon>
    </lineage>
</organism>
<dbReference type="AlphaFoldDB" id="A0A0W0TQX7"/>
<dbReference type="RefSeq" id="WP_058526146.1">
    <property type="nucleotide sequence ID" value="NZ_CAAAHY010000006.1"/>
</dbReference>
<comment type="caution">
    <text evidence="2">The sequence shown here is derived from an EMBL/GenBank/DDBJ whole genome shotgun (WGS) entry which is preliminary data.</text>
</comment>
<evidence type="ECO:0000313" key="3">
    <source>
        <dbReference type="Proteomes" id="UP000054773"/>
    </source>
</evidence>
<dbReference type="EMBL" id="LNYA01000023">
    <property type="protein sequence ID" value="KTC97926.1"/>
    <property type="molecule type" value="Genomic_DNA"/>
</dbReference>
<dbReference type="OrthoDB" id="9795903at2"/>
<accession>A0A0W0TQX7</accession>
<feature type="domain" description="RES" evidence="1">
    <location>
        <begin position="83"/>
        <end position="209"/>
    </location>
</feature>
<evidence type="ECO:0000313" key="2">
    <source>
        <dbReference type="EMBL" id="KTC97926.1"/>
    </source>
</evidence>
<dbReference type="InterPro" id="IPR014914">
    <property type="entry name" value="RES_dom"/>
</dbReference>
<protein>
    <submittedName>
        <fullName evidence="2">RES domain-containing protein</fullName>
    </submittedName>
</protein>
<evidence type="ECO:0000259" key="1">
    <source>
        <dbReference type="SMART" id="SM00953"/>
    </source>
</evidence>